<evidence type="ECO:0000259" key="2">
    <source>
        <dbReference type="PROSITE" id="PS50234"/>
    </source>
</evidence>
<keyword evidence="4" id="KW-1185">Reference proteome</keyword>
<dbReference type="OrthoDB" id="2142040at2759"/>
<dbReference type="InterPro" id="IPR019303">
    <property type="entry name" value="vWA_TerF_C"/>
</dbReference>
<feature type="domain" description="VWFA" evidence="2">
    <location>
        <begin position="162"/>
        <end position="363"/>
    </location>
</feature>
<feature type="compositionally biased region" description="Pro residues" evidence="1">
    <location>
        <begin position="395"/>
        <end position="408"/>
    </location>
</feature>
<proteinExistence type="predicted"/>
<feature type="region of interest" description="Disordered" evidence="1">
    <location>
        <begin position="376"/>
        <end position="476"/>
    </location>
</feature>
<dbReference type="InterPro" id="IPR036465">
    <property type="entry name" value="vWFA_dom_sf"/>
</dbReference>
<organism evidence="3 4">
    <name type="scientific">Elsinoe batatas</name>
    <dbReference type="NCBI Taxonomy" id="2601811"/>
    <lineage>
        <taxon>Eukaryota</taxon>
        <taxon>Fungi</taxon>
        <taxon>Dikarya</taxon>
        <taxon>Ascomycota</taxon>
        <taxon>Pezizomycotina</taxon>
        <taxon>Dothideomycetes</taxon>
        <taxon>Dothideomycetidae</taxon>
        <taxon>Myriangiales</taxon>
        <taxon>Elsinoaceae</taxon>
        <taxon>Elsinoe</taxon>
    </lineage>
</organism>
<dbReference type="Pfam" id="PF10138">
    <property type="entry name" value="vWA-TerF-like"/>
    <property type="match status" value="1"/>
</dbReference>
<dbReference type="Proteomes" id="UP000809789">
    <property type="component" value="Unassembled WGS sequence"/>
</dbReference>
<accession>A0A8K0PL73</accession>
<feature type="compositionally biased region" description="Gly residues" evidence="1">
    <location>
        <begin position="13"/>
        <end position="26"/>
    </location>
</feature>
<feature type="region of interest" description="Disordered" evidence="1">
    <location>
        <begin position="1"/>
        <end position="98"/>
    </location>
</feature>
<dbReference type="Gene3D" id="3.40.50.410">
    <property type="entry name" value="von Willebrand factor, type A domain"/>
    <property type="match status" value="1"/>
</dbReference>
<dbReference type="PANTHER" id="PTHR34706:SF2">
    <property type="entry name" value="RFEF"/>
    <property type="match status" value="1"/>
</dbReference>
<evidence type="ECO:0000256" key="1">
    <source>
        <dbReference type="SAM" id="MobiDB-lite"/>
    </source>
</evidence>
<dbReference type="AlphaFoldDB" id="A0A8K0PL73"/>
<protein>
    <recommendedName>
        <fullName evidence="2">VWFA domain-containing protein</fullName>
    </recommendedName>
</protein>
<evidence type="ECO:0000313" key="4">
    <source>
        <dbReference type="Proteomes" id="UP000809789"/>
    </source>
</evidence>
<feature type="compositionally biased region" description="Low complexity" evidence="1">
    <location>
        <begin position="435"/>
        <end position="459"/>
    </location>
</feature>
<dbReference type="InterPro" id="IPR002035">
    <property type="entry name" value="VWF_A"/>
</dbReference>
<feature type="compositionally biased region" description="Low complexity" evidence="1">
    <location>
        <begin position="34"/>
        <end position="51"/>
    </location>
</feature>
<dbReference type="PANTHER" id="PTHR34706">
    <property type="entry name" value="SLR1338 PROTEIN"/>
    <property type="match status" value="1"/>
</dbReference>
<dbReference type="EMBL" id="JAESVG020000001">
    <property type="protein sequence ID" value="KAG8631378.1"/>
    <property type="molecule type" value="Genomic_DNA"/>
</dbReference>
<dbReference type="SUPFAM" id="SSF53300">
    <property type="entry name" value="vWA-like"/>
    <property type="match status" value="1"/>
</dbReference>
<name>A0A8K0PL73_9PEZI</name>
<comment type="caution">
    <text evidence="3">The sequence shown here is derived from an EMBL/GenBank/DDBJ whole genome shotgun (WGS) entry which is preliminary data.</text>
</comment>
<feature type="compositionally biased region" description="Pro residues" evidence="1">
    <location>
        <begin position="420"/>
        <end position="434"/>
    </location>
</feature>
<reference evidence="3" key="1">
    <citation type="submission" date="2021-07" db="EMBL/GenBank/DDBJ databases">
        <title>Elsinoe batatas strain:CRI-CJ2 Genome sequencing and assembly.</title>
        <authorList>
            <person name="Huang L."/>
        </authorList>
    </citation>
    <scope>NUCLEOTIDE SEQUENCE</scope>
    <source>
        <strain evidence="3">CRI-CJ2</strain>
    </source>
</reference>
<evidence type="ECO:0000313" key="3">
    <source>
        <dbReference type="EMBL" id="KAG8631378.1"/>
    </source>
</evidence>
<feature type="compositionally biased region" description="Gly residues" evidence="1">
    <location>
        <begin position="385"/>
        <end position="394"/>
    </location>
</feature>
<gene>
    <name evidence="3" type="ORF">KVT40_000518</name>
</gene>
<sequence length="476" mass="50750">MGLASKLAASQGAPGGPGGYPGGGQQGYPPPPGGQQKPGAYPGQQQYQAYSGGQGQPPPPQGQYPPQGQQQGGYGGPPPQQQGGYGGPPQQGQPAGPGEIAAYKQSLQQTIQEKRLQQFYPPNSQIIDQVANKASFQVDRLCAQWRINKEIANDIVKLALYDIVLFIDDSGSMQFEEKGERIKDLQVILERVAFAATLFDDDGIEIRFMNQDPPANMTSNVKTQEQVNQLMNGHRFSGLTPMGTNLRKKVIDDIFLRNLRSGRMRKPLLVIVITDGQPAGEPQTAVFDTVRDAVNEAGRSPLGTGAIAFQFAQVGNDQTAREFLGKLDADPAVGPMVDCTSNYETESEEMLRANPPVELTPDLWMIKLLLGSIDSSYDSKDEKTGGSGGHGGYGGPPPGQYGGPPPPNYGGGPPQGQYGAPPPQQGYGGPPPPNYGGQQQQQQGGYGRPPQGQPQYGQQPPYPQQGGYGAPPPPRY</sequence>
<dbReference type="PROSITE" id="PS50234">
    <property type="entry name" value="VWFA"/>
    <property type="match status" value="1"/>
</dbReference>